<keyword evidence="1" id="KW-0812">Transmembrane</keyword>
<dbReference type="Proteomes" id="UP000789704">
    <property type="component" value="Unassembled WGS sequence"/>
</dbReference>
<evidence type="ECO:0000313" key="2">
    <source>
        <dbReference type="EMBL" id="CAG4892212.1"/>
    </source>
</evidence>
<reference evidence="2" key="1">
    <citation type="submission" date="2021-04" db="EMBL/GenBank/DDBJ databases">
        <authorList>
            <person name="Vanwijnsberghe S."/>
        </authorList>
    </citation>
    <scope>NUCLEOTIDE SEQUENCE</scope>
    <source>
        <strain evidence="2">LMG 31841</strain>
    </source>
</reference>
<dbReference type="EMBL" id="CAJQZC010000002">
    <property type="protein sequence ID" value="CAG4892212.1"/>
    <property type="molecule type" value="Genomic_DNA"/>
</dbReference>
<sequence length="89" mass="9827">MNNAFEILSCITMIAAFAAPRFPWWLRCAGLLLCIGGAFRWGFASIAFFSMHVPMMGVFMGCFVLAAVLAARRYLRFGVRSRSPAAKSV</sequence>
<evidence type="ECO:0000256" key="1">
    <source>
        <dbReference type="SAM" id="Phobius"/>
    </source>
</evidence>
<protein>
    <submittedName>
        <fullName evidence="2">Uncharacterized protein</fullName>
    </submittedName>
</protein>
<keyword evidence="1" id="KW-1133">Transmembrane helix</keyword>
<organism evidence="2 3">
    <name type="scientific">Paraburkholderia saeva</name>
    <dbReference type="NCBI Taxonomy" id="2777537"/>
    <lineage>
        <taxon>Bacteria</taxon>
        <taxon>Pseudomonadati</taxon>
        <taxon>Pseudomonadota</taxon>
        <taxon>Betaproteobacteria</taxon>
        <taxon>Burkholderiales</taxon>
        <taxon>Burkholderiaceae</taxon>
        <taxon>Paraburkholderia</taxon>
    </lineage>
</organism>
<feature type="transmembrane region" description="Helical" evidence="1">
    <location>
        <begin position="55"/>
        <end position="75"/>
    </location>
</feature>
<feature type="transmembrane region" description="Helical" evidence="1">
    <location>
        <begin position="31"/>
        <end position="49"/>
    </location>
</feature>
<comment type="caution">
    <text evidence="2">The sequence shown here is derived from an EMBL/GenBank/DDBJ whole genome shotgun (WGS) entry which is preliminary data.</text>
</comment>
<dbReference type="AlphaFoldDB" id="A0A9N8RUP4"/>
<name>A0A9N8RUP4_9BURK</name>
<accession>A0A9N8RUP4</accession>
<keyword evidence="3" id="KW-1185">Reference proteome</keyword>
<gene>
    <name evidence="2" type="ORF">LMG31841_01574</name>
</gene>
<proteinExistence type="predicted"/>
<keyword evidence="1" id="KW-0472">Membrane</keyword>
<dbReference type="RefSeq" id="WP_228875555.1">
    <property type="nucleotide sequence ID" value="NZ_CAJQZC010000002.1"/>
</dbReference>
<evidence type="ECO:0000313" key="3">
    <source>
        <dbReference type="Proteomes" id="UP000789704"/>
    </source>
</evidence>